<dbReference type="RefSeq" id="WP_109759557.1">
    <property type="nucleotide sequence ID" value="NZ_CP034588.1"/>
</dbReference>
<dbReference type="OrthoDB" id="4964299at2"/>
<keyword evidence="4" id="KW-0808">Transferase</keyword>
<comment type="subcellular location">
    <subcellularLocation>
        <location evidence="1">Membrane</location>
        <topology evidence="1">Single-pass membrane protein</topology>
    </subcellularLocation>
</comment>
<reference evidence="4 5" key="1">
    <citation type="submission" date="2018-05" db="EMBL/GenBank/DDBJ databases">
        <title>Genomic Encyclopedia of Type Strains, Phase IV (KMG-IV): sequencing the most valuable type-strain genomes for metagenomic binning, comparative biology and taxonomic classification.</title>
        <authorList>
            <person name="Goeker M."/>
        </authorList>
    </citation>
    <scope>NUCLEOTIDE SEQUENCE [LARGE SCALE GENOMIC DNA]</scope>
    <source>
        <strain evidence="4 5">DSM 103371</strain>
    </source>
</reference>
<proteinExistence type="predicted"/>
<dbReference type="PANTHER" id="PTHR21461:SF69">
    <property type="entry name" value="GLYCOSYLTRANSFERASE FAMILY 92 PROTEIN"/>
    <property type="match status" value="1"/>
</dbReference>
<accession>A0A316G5G8</accession>
<sequence>MTVATRHVRSLRLGLLPVLGSVATPRGIVAALPAGTSSEALRQACPEVSGLRQIGRGILARLPHGTLDADPAEAELFAGRRTLVAIRNGETARAASDWLACHARETGADAALIVDRDPPGGSFASDIAALAPDLPVVVVTLSRPLGLADAPDARHPALAPGAPQRDLPPPDAWHAPLGELTLHELLHHRFLSRAAAVAFFDIGDLWLPDPDGSPFDRVLSDPSRILFLHGVETYPWRLRQGAVAPHADHIAVRRNERRWLTSWAAAPAGLPQDALWLPVRMMGAEATDARPAQFRRALGVTFAGVEVNRLVRKADLVEDPALVDWLAQAFPGHQPIRLPEKKTIPPRPASARVTVVTAMKNEGPFILDWIAHNRVLGVARHLVYTNDCADGTDRLLDALSEAGVTRRDNPFRETGGVPQHAAFRAAEDEAAVTSSDWLMTLDVDEYVNIHAGEGRLADLFAAAPEAHVLSMPWRLFGNADRHAYDDRPVTELFTRAAPAYAPRPLQAWAFKSLFRNEGLFRRLGVHRPKGLVGDTQGQIRWIDGAGRPLPPATWRAAWRMSKANWGYDLVTLNHYAVRTCESFLVKRERGRVNHTDRAQGLAYWFRMNHNAEEETSILRLSPRVEAEKARLLALPGVAEAHAGAVAWHSARAATLRADPANAALWEAITSPRMEKLSRMTTKFGAAVFLTGPGVIPDEIVARDPGEPFFWTTD</sequence>
<evidence type="ECO:0000256" key="1">
    <source>
        <dbReference type="ARBA" id="ARBA00004167"/>
    </source>
</evidence>
<dbReference type="GO" id="GO:0016020">
    <property type="term" value="C:membrane"/>
    <property type="evidence" value="ECO:0007669"/>
    <property type="project" value="UniProtKB-SubCell"/>
</dbReference>
<dbReference type="InterPro" id="IPR029044">
    <property type="entry name" value="Nucleotide-diphossugar_trans"/>
</dbReference>
<keyword evidence="5" id="KW-1185">Reference proteome</keyword>
<comment type="caution">
    <text evidence="4">The sequence shown here is derived from an EMBL/GenBank/DDBJ whole genome shotgun (WGS) entry which is preliminary data.</text>
</comment>
<gene>
    <name evidence="4" type="ORF">C8D95_105200</name>
</gene>
<dbReference type="GO" id="GO:0005737">
    <property type="term" value="C:cytoplasm"/>
    <property type="evidence" value="ECO:0007669"/>
    <property type="project" value="TreeGrafter"/>
</dbReference>
<dbReference type="Proteomes" id="UP000245390">
    <property type="component" value="Unassembled WGS sequence"/>
</dbReference>
<name>A0A316G5G8_9RHOB</name>
<dbReference type="GO" id="GO:0016757">
    <property type="term" value="F:glycosyltransferase activity"/>
    <property type="evidence" value="ECO:0007669"/>
    <property type="project" value="TreeGrafter"/>
</dbReference>
<dbReference type="KEGG" id="salo:EF888_17610"/>
<evidence type="ECO:0000313" key="5">
    <source>
        <dbReference type="Proteomes" id="UP000245390"/>
    </source>
</evidence>
<evidence type="ECO:0000313" key="4">
    <source>
        <dbReference type="EMBL" id="PWK56134.1"/>
    </source>
</evidence>
<keyword evidence="2" id="KW-0812">Transmembrane</keyword>
<dbReference type="SUPFAM" id="SSF53448">
    <property type="entry name" value="Nucleotide-diphospho-sugar transferases"/>
    <property type="match status" value="1"/>
</dbReference>
<evidence type="ECO:0000256" key="2">
    <source>
        <dbReference type="ARBA" id="ARBA00022692"/>
    </source>
</evidence>
<dbReference type="Pfam" id="PF13704">
    <property type="entry name" value="Glyco_tranf_2_4"/>
    <property type="match status" value="1"/>
</dbReference>
<evidence type="ECO:0000256" key="3">
    <source>
        <dbReference type="ARBA" id="ARBA00022989"/>
    </source>
</evidence>
<dbReference type="AlphaFoldDB" id="A0A316G5G8"/>
<organism evidence="4 5">
    <name type="scientific">Silicimonas algicola</name>
    <dbReference type="NCBI Taxonomy" id="1826607"/>
    <lineage>
        <taxon>Bacteria</taxon>
        <taxon>Pseudomonadati</taxon>
        <taxon>Pseudomonadota</taxon>
        <taxon>Alphaproteobacteria</taxon>
        <taxon>Rhodobacterales</taxon>
        <taxon>Paracoccaceae</taxon>
    </lineage>
</organism>
<dbReference type="EMBL" id="QGGV01000005">
    <property type="protein sequence ID" value="PWK56134.1"/>
    <property type="molecule type" value="Genomic_DNA"/>
</dbReference>
<dbReference type="PANTHER" id="PTHR21461">
    <property type="entry name" value="GLYCOSYLTRANSFERASE FAMILY 92 PROTEIN"/>
    <property type="match status" value="1"/>
</dbReference>
<keyword evidence="3" id="KW-1133">Transmembrane helix</keyword>
<protein>
    <submittedName>
        <fullName evidence="4">Glycosyl transferase family 2</fullName>
    </submittedName>
</protein>
<keyword evidence="3" id="KW-0472">Membrane</keyword>